<dbReference type="Proteomes" id="UP000231179">
    <property type="component" value="Chromosome"/>
</dbReference>
<reference evidence="2 3" key="1">
    <citation type="submission" date="2017-11" db="EMBL/GenBank/DDBJ databases">
        <title>Complete genome sequence of Spiroplasma clarkii CN-5 (DSM 19994).</title>
        <authorList>
            <person name="Tsai Y.-M."/>
            <person name="Chang A."/>
            <person name="Lo W.-S."/>
            <person name="Kuo C.-H."/>
        </authorList>
    </citation>
    <scope>NUCLEOTIDE SEQUENCE [LARGE SCALE GENOMIC DNA]</scope>
    <source>
        <strain evidence="2 3">CN-5</strain>
    </source>
</reference>
<dbReference type="EMBL" id="CP024870">
    <property type="protein sequence ID" value="ATX71598.1"/>
    <property type="molecule type" value="Genomic_DNA"/>
</dbReference>
<evidence type="ECO:0000313" key="3">
    <source>
        <dbReference type="Proteomes" id="UP000231179"/>
    </source>
</evidence>
<protein>
    <submittedName>
        <fullName evidence="2">Uncharacterized protein</fullName>
    </submittedName>
</protein>
<name>A0A1Y0L3F2_9MOLU</name>
<feature type="transmembrane region" description="Helical" evidence="1">
    <location>
        <begin position="12"/>
        <end position="38"/>
    </location>
</feature>
<evidence type="ECO:0000313" key="2">
    <source>
        <dbReference type="EMBL" id="ATX71598.1"/>
    </source>
</evidence>
<gene>
    <name evidence="2" type="ORF">SCLAR_v1c13000</name>
</gene>
<keyword evidence="3" id="KW-1185">Reference proteome</keyword>
<feature type="transmembrane region" description="Helical" evidence="1">
    <location>
        <begin position="217"/>
        <end position="237"/>
    </location>
</feature>
<feature type="transmembrane region" description="Helical" evidence="1">
    <location>
        <begin position="183"/>
        <end position="205"/>
    </location>
</feature>
<dbReference type="AlphaFoldDB" id="A0A1Y0L3F2"/>
<organism evidence="2 3">
    <name type="scientific">Spiroplasma clarkii</name>
    <dbReference type="NCBI Taxonomy" id="2139"/>
    <lineage>
        <taxon>Bacteria</taxon>
        <taxon>Bacillati</taxon>
        <taxon>Mycoplasmatota</taxon>
        <taxon>Mollicutes</taxon>
        <taxon>Entomoplasmatales</taxon>
        <taxon>Spiroplasmataceae</taxon>
        <taxon>Spiroplasma</taxon>
    </lineage>
</organism>
<keyword evidence="1" id="KW-0812">Transmembrane</keyword>
<keyword evidence="1" id="KW-1133">Transmembrane helix</keyword>
<keyword evidence="1" id="KW-0472">Membrane</keyword>
<feature type="transmembrane region" description="Helical" evidence="1">
    <location>
        <begin position="106"/>
        <end position="125"/>
    </location>
</feature>
<dbReference type="KEGG" id="scla:SCLARK_001851"/>
<proteinExistence type="predicted"/>
<accession>A0A1Y0L3F2</accession>
<feature type="transmembrane region" description="Helical" evidence="1">
    <location>
        <begin position="132"/>
        <end position="154"/>
    </location>
</feature>
<feature type="transmembrane region" description="Helical" evidence="1">
    <location>
        <begin position="59"/>
        <end position="86"/>
    </location>
</feature>
<evidence type="ECO:0000256" key="1">
    <source>
        <dbReference type="SAM" id="Phobius"/>
    </source>
</evidence>
<sequence length="244" mass="27620">MNFSKKGLKIDQIFSIIGLTLNLLVLISAFIFWFTYFIKALKNIGSANYFGRWNMFDPNFVAIIMGYELVLLLVCIGSNALLFYWITKTFKTKSYSVVKAAGLATSSFFAIILFFAIFVNILAISTNYFHNLSVWAALLLPSTIIGLIGGIFMIKNAGVVYSESCPEVNVSSELRTIVYLNNIIYTCFLACFIIPLLWVIPMLIYTKRNINSDKDHIVFGVCMIIFLNIFSGILYLISMKYPEV</sequence>